<dbReference type="Proteomes" id="UP000266089">
    <property type="component" value="Unassembled WGS sequence"/>
</dbReference>
<dbReference type="OrthoDB" id="9799036at2"/>
<evidence type="ECO:0000313" key="3">
    <source>
        <dbReference type="EMBL" id="RIH78914.1"/>
    </source>
</evidence>
<reference evidence="3 4" key="1">
    <citation type="submission" date="2018-08" db="EMBL/GenBank/DDBJ databases">
        <title>Meiothermus cateniformans JCM 15151 genome sequencing project.</title>
        <authorList>
            <person name="Da Costa M.S."/>
            <person name="Albuquerque L."/>
            <person name="Raposo P."/>
            <person name="Froufe H.J.C."/>
            <person name="Barroso C.S."/>
            <person name="Egas C."/>
        </authorList>
    </citation>
    <scope>NUCLEOTIDE SEQUENCE [LARGE SCALE GENOMIC DNA]</scope>
    <source>
        <strain evidence="3 4">JCM 15151</strain>
    </source>
</reference>
<accession>A0A399E2J5</accession>
<name>A0A399E2J5_9DEIN</name>
<protein>
    <submittedName>
        <fullName evidence="3">Tol-pal system-associated acyl-CoA thioesterase</fullName>
    </submittedName>
</protein>
<dbReference type="GO" id="GO:0047617">
    <property type="term" value="F:fatty acyl-CoA hydrolase activity"/>
    <property type="evidence" value="ECO:0007669"/>
    <property type="project" value="TreeGrafter"/>
</dbReference>
<evidence type="ECO:0000313" key="4">
    <source>
        <dbReference type="Proteomes" id="UP000266089"/>
    </source>
</evidence>
<gene>
    <name evidence="3" type="ORF">Mcate_00627</name>
</gene>
<dbReference type="PANTHER" id="PTHR31793:SF27">
    <property type="entry name" value="NOVEL THIOESTERASE SUPERFAMILY DOMAIN AND SAPOSIN A-TYPE DOMAIN CONTAINING PROTEIN (0610012H03RIK)"/>
    <property type="match status" value="1"/>
</dbReference>
<dbReference type="InterPro" id="IPR050563">
    <property type="entry name" value="4-hydroxybenzoyl-CoA_TE"/>
</dbReference>
<evidence type="ECO:0000256" key="2">
    <source>
        <dbReference type="ARBA" id="ARBA00022801"/>
    </source>
</evidence>
<evidence type="ECO:0000256" key="1">
    <source>
        <dbReference type="ARBA" id="ARBA00005953"/>
    </source>
</evidence>
<keyword evidence="2" id="KW-0378">Hydrolase</keyword>
<dbReference type="CDD" id="cd00586">
    <property type="entry name" value="4HBT"/>
    <property type="match status" value="1"/>
</dbReference>
<comment type="similarity">
    <text evidence="1">Belongs to the 4-hydroxybenzoyl-CoA thioesterase family.</text>
</comment>
<dbReference type="InterPro" id="IPR029069">
    <property type="entry name" value="HotDog_dom_sf"/>
</dbReference>
<dbReference type="PANTHER" id="PTHR31793">
    <property type="entry name" value="4-HYDROXYBENZOYL-COA THIOESTERASE FAMILY MEMBER"/>
    <property type="match status" value="1"/>
</dbReference>
<organism evidence="3 4">
    <name type="scientific">Meiothermus taiwanensis</name>
    <dbReference type="NCBI Taxonomy" id="172827"/>
    <lineage>
        <taxon>Bacteria</taxon>
        <taxon>Thermotogati</taxon>
        <taxon>Deinococcota</taxon>
        <taxon>Deinococci</taxon>
        <taxon>Thermales</taxon>
        <taxon>Thermaceae</taxon>
        <taxon>Meiothermus</taxon>
    </lineage>
</organism>
<proteinExistence type="inferred from homology"/>
<dbReference type="SUPFAM" id="SSF54637">
    <property type="entry name" value="Thioesterase/thiol ester dehydrase-isomerase"/>
    <property type="match status" value="1"/>
</dbReference>
<dbReference type="AlphaFoldDB" id="A0A399E2J5"/>
<comment type="caution">
    <text evidence="3">The sequence shown here is derived from an EMBL/GenBank/DDBJ whole genome shotgun (WGS) entry which is preliminary data.</text>
</comment>
<dbReference type="Pfam" id="PF13279">
    <property type="entry name" value="4HBT_2"/>
    <property type="match status" value="1"/>
</dbReference>
<dbReference type="Gene3D" id="3.10.129.10">
    <property type="entry name" value="Hotdog Thioesterase"/>
    <property type="match status" value="1"/>
</dbReference>
<dbReference type="EMBL" id="QWKX01000010">
    <property type="protein sequence ID" value="RIH78914.1"/>
    <property type="molecule type" value="Genomic_DNA"/>
</dbReference>
<sequence>MQFPVRVPIEVRFSDLDTLKHVNNAVYLTYDEVARGHYLRRAGAAIDSGNFVMARAEVDYIRPILFGEPVEIAIRVEKVGNSSFRTLSETWASGELAARTRVVVVWLENGKPARIPDWLREAIRAMESEAVEGL</sequence>
<dbReference type="RefSeq" id="WP_027887818.1">
    <property type="nucleotide sequence ID" value="NZ_JBHSXZ010000015.1"/>
</dbReference>